<reference evidence="1" key="1">
    <citation type="journal article" date="2015" name="Nature">
        <title>Complex archaea that bridge the gap between prokaryotes and eukaryotes.</title>
        <authorList>
            <person name="Spang A."/>
            <person name="Saw J.H."/>
            <person name="Jorgensen S.L."/>
            <person name="Zaremba-Niedzwiedzka K."/>
            <person name="Martijn J."/>
            <person name="Lind A.E."/>
            <person name="van Eijk R."/>
            <person name="Schleper C."/>
            <person name="Guy L."/>
            <person name="Ettema T.J."/>
        </authorList>
    </citation>
    <scope>NUCLEOTIDE SEQUENCE</scope>
</reference>
<proteinExistence type="predicted"/>
<dbReference type="AlphaFoldDB" id="A0A0F9JDI0"/>
<name>A0A0F9JDI0_9ZZZZ</name>
<protein>
    <submittedName>
        <fullName evidence="1">Uncharacterized protein</fullName>
    </submittedName>
</protein>
<comment type="caution">
    <text evidence="1">The sequence shown here is derived from an EMBL/GenBank/DDBJ whole genome shotgun (WGS) entry which is preliminary data.</text>
</comment>
<sequence>MSKVIKWQETYSFQSRKEKKANIIINEIIFLKHKSRANEDQAFIELALNKLEYLLNAIKSKEIDLNEKDYNHIILIIYNIFRDITENIDFM</sequence>
<gene>
    <name evidence="1" type="ORF">LCGC14_1468910</name>
</gene>
<dbReference type="EMBL" id="LAZR01010309">
    <property type="protein sequence ID" value="KKM67663.1"/>
    <property type="molecule type" value="Genomic_DNA"/>
</dbReference>
<accession>A0A0F9JDI0</accession>
<evidence type="ECO:0000313" key="1">
    <source>
        <dbReference type="EMBL" id="KKM67663.1"/>
    </source>
</evidence>
<organism evidence="1">
    <name type="scientific">marine sediment metagenome</name>
    <dbReference type="NCBI Taxonomy" id="412755"/>
    <lineage>
        <taxon>unclassified sequences</taxon>
        <taxon>metagenomes</taxon>
        <taxon>ecological metagenomes</taxon>
    </lineage>
</organism>